<dbReference type="AlphaFoldDB" id="A0A0B1S726"/>
<evidence type="ECO:0000313" key="2">
    <source>
        <dbReference type="Proteomes" id="UP000053660"/>
    </source>
</evidence>
<dbReference type="Proteomes" id="UP000053660">
    <property type="component" value="Unassembled WGS sequence"/>
</dbReference>
<dbReference type="EMBL" id="KN599854">
    <property type="protein sequence ID" value="KHJ80734.1"/>
    <property type="molecule type" value="Genomic_DNA"/>
</dbReference>
<name>A0A0B1S726_OESDE</name>
<gene>
    <name evidence="1" type="ORF">OESDEN_19587</name>
</gene>
<accession>A0A0B1S726</accession>
<keyword evidence="2" id="KW-1185">Reference proteome</keyword>
<sequence>MFMYWLVEKETLEVNRMIFTRIYLLMTRTLKSNLVHRTK</sequence>
<evidence type="ECO:0000313" key="1">
    <source>
        <dbReference type="EMBL" id="KHJ80734.1"/>
    </source>
</evidence>
<protein>
    <submittedName>
        <fullName evidence="1">Uncharacterized protein</fullName>
    </submittedName>
</protein>
<proteinExistence type="predicted"/>
<organism evidence="1 2">
    <name type="scientific">Oesophagostomum dentatum</name>
    <name type="common">Nodular worm</name>
    <dbReference type="NCBI Taxonomy" id="61180"/>
    <lineage>
        <taxon>Eukaryota</taxon>
        <taxon>Metazoa</taxon>
        <taxon>Ecdysozoa</taxon>
        <taxon>Nematoda</taxon>
        <taxon>Chromadorea</taxon>
        <taxon>Rhabditida</taxon>
        <taxon>Rhabditina</taxon>
        <taxon>Rhabditomorpha</taxon>
        <taxon>Strongyloidea</taxon>
        <taxon>Strongylidae</taxon>
        <taxon>Oesophagostomum</taxon>
    </lineage>
</organism>
<reference evidence="1 2" key="1">
    <citation type="submission" date="2014-03" db="EMBL/GenBank/DDBJ databases">
        <title>Draft genome of the hookworm Oesophagostomum dentatum.</title>
        <authorList>
            <person name="Mitreva M."/>
        </authorList>
    </citation>
    <scope>NUCLEOTIDE SEQUENCE [LARGE SCALE GENOMIC DNA]</scope>
    <source>
        <strain evidence="1 2">OD-Hann</strain>
    </source>
</reference>